<dbReference type="EMBL" id="FUXX01000018">
    <property type="protein sequence ID" value="SKA62279.1"/>
    <property type="molecule type" value="Genomic_DNA"/>
</dbReference>
<dbReference type="STRING" id="83771.SAMN02910357_01649"/>
<evidence type="ECO:0000313" key="2">
    <source>
        <dbReference type="Proteomes" id="UP000242432"/>
    </source>
</evidence>
<dbReference type="Proteomes" id="UP000242432">
    <property type="component" value="Unassembled WGS sequence"/>
</dbReference>
<sequence>MKSLYKIITYILCAITLVGCAYKHQPIMTPGGAIPAGLTTKQVQSAIKNGCTAYDWDVTQVSGTAVEAKMVKSSVAATVRIDFDKSNYTISLVESFGLLENRARNEIHNRYNTWVTNLKIAIDRSLKNETIN</sequence>
<dbReference type="AlphaFoldDB" id="A0A1T4VBD2"/>
<dbReference type="PROSITE" id="PS51257">
    <property type="entry name" value="PROKAR_LIPOPROTEIN"/>
    <property type="match status" value="1"/>
</dbReference>
<protein>
    <recommendedName>
        <fullName evidence="3">Lipoprotein</fullName>
    </recommendedName>
</protein>
<name>A0A1T4VBD2_9GAMM</name>
<keyword evidence="2" id="KW-1185">Reference proteome</keyword>
<evidence type="ECO:0008006" key="3">
    <source>
        <dbReference type="Google" id="ProtNLM"/>
    </source>
</evidence>
<reference evidence="2" key="1">
    <citation type="submission" date="2017-02" db="EMBL/GenBank/DDBJ databases">
        <authorList>
            <person name="Varghese N."/>
            <person name="Submissions S."/>
        </authorList>
    </citation>
    <scope>NUCLEOTIDE SEQUENCE [LARGE SCALE GENOMIC DNA]</scope>
    <source>
        <strain evidence="2">DSM 3072</strain>
    </source>
</reference>
<accession>A0A1T4VBD2</accession>
<evidence type="ECO:0000313" key="1">
    <source>
        <dbReference type="EMBL" id="SKA62279.1"/>
    </source>
</evidence>
<proteinExistence type="predicted"/>
<organism evidence="1 2">
    <name type="scientific">Succinivibrio dextrinosolvens DSM 3072</name>
    <dbReference type="NCBI Taxonomy" id="1123324"/>
    <lineage>
        <taxon>Bacteria</taxon>
        <taxon>Pseudomonadati</taxon>
        <taxon>Pseudomonadota</taxon>
        <taxon>Gammaproteobacteria</taxon>
        <taxon>Aeromonadales</taxon>
        <taxon>Succinivibrionaceae</taxon>
        <taxon>Succinivibrio</taxon>
    </lineage>
</organism>
<dbReference type="RefSeq" id="WP_078928714.1">
    <property type="nucleotide sequence ID" value="NZ_FUXX01000018.1"/>
</dbReference>
<gene>
    <name evidence="1" type="ORF">SAMN02745213_01228</name>
</gene>